<dbReference type="InterPro" id="IPR055385">
    <property type="entry name" value="GpJ_HDII-ins2"/>
</dbReference>
<dbReference type="Pfam" id="PF24801">
    <property type="entry name" value="FNIII-A_GpJ"/>
    <property type="match status" value="1"/>
</dbReference>
<organism evidence="4 5">
    <name type="scientific">Conchiformibius steedae</name>
    <dbReference type="NCBI Taxonomy" id="153493"/>
    <lineage>
        <taxon>Bacteria</taxon>
        <taxon>Pseudomonadati</taxon>
        <taxon>Pseudomonadota</taxon>
        <taxon>Betaproteobacteria</taxon>
        <taxon>Neisseriales</taxon>
        <taxon>Neisseriaceae</taxon>
        <taxon>Conchiformibius</taxon>
    </lineage>
</organism>
<keyword evidence="1" id="KW-0175">Coiled coil</keyword>
<dbReference type="Proteomes" id="UP000269923">
    <property type="component" value="Unassembled WGS sequence"/>
</dbReference>
<feature type="coiled-coil region" evidence="1">
    <location>
        <begin position="1196"/>
        <end position="1226"/>
    </location>
</feature>
<sequence length="2593" mass="273522">MGGKKEQGARIPYEAPNSLSSAQVLRIIDAVAEGELAGFGHGDDAPLKSVFFNDTPVQNADNSFNLKGVEAFFVRGTPDQPYIPGFAATERTVAVGAAVKRNTPIVRAVSNTETDRLRVTVGVERNLAVQENGDTVAAVTELVVELVGNRGVAAMQTVRFSEKSSGAYYQDVDFNALPPVPFNIRVRRNTPDSDSDRVVNNTFFASYVEITDIKLSYPHTALAALKIDSDQFGNQIPQRNYLLRGKLLQVPSNYNPETRQYTGLWDGSFKMAWTNNPVWVFYDLLTNPRYSTLARRLTAADVDKWALYEIAKYCDVMVADGFGGEEPRFVCNAYITDARQAADVLSDLAAAFCALPVWDGQRLSLRADTAAEPVAQYSNANVVDGAFAYAGAALKAVHTAVHVRYADKHDGWRMKTEYVADDAAIARYGLNIKAVTAFGCDSRGQAMRFGEWLLQTELRQQDTVTFAVGREGLRHLPHDVIRIADNDYAGADIGGRVQAVAGNLITLDRAVSASAGQILHYSAADGSLKTTRIAAQTTPNTLRVESAAALTENAVWALAGEVKPRLYRALSVRENTEDGTYTITALRHDPDKYAAVDSSANFERSTLHGQPPEVGGGEVRGDSGALALTWSGGGADGDVLAYDIKIYRNGSLYRHIPDAASAEIRLENLLDGDYRADIRARNARGVWSETLQKAWRISYAIEGLRTTGKTLAVDLAWNLPETVVNTVQTELRYGKSNDFTASKPLATLPYPQNSYTLTGVAVTDTYYFWARLTDADGRSGEWTAAVVGRADTNPAPIVKQIQGAIEKSTLSQALINQLQADDTAAENRAKAAAAADAANKVAAEARARAEAARAEAQARAAALQQETQARNAEIRREADKQTAALRAESGKLTTAITSAAQNARSELAAQVAQLNAKDGELKQAQTALDGKAAELSRTAQQLGNRITAAETVNREQATAIQTVTAAHGRTAAALEVEKTARAQGDAAEARAREALAATVGQNTAALSAERQARIDGDAANTRELTAAKSRIAEAVSSIGRLEQTVSTQNSATASRLDSLTAKLGADTNLINPATTQAGHYISESNGSVLDWSGHVLTDFVPVTAGQTYTFTSAVAAHNLRYAWYNAQREFVAGRLAGGEITHQTLIAPADAAFVRLSGGVYSNTRAFALRLDPTAAAVEAERIARVEADNALIQRLNTANSRLQTAESALQTEQRTRAEADRAEAQARQTLAGKVDGNTVALAEVREAKADKTQVAALARQTLSAEWQRDIATAKTQAQQAAAQDAQAKADAARQAAERAAASDAQTKAAAAQAAAQAAASAEIRAAKEAAAADAQRKADAARTAAASAAETADRNVLQQAAREAQAKADAAKRAAETAASADATAKANAAKAQAIADAAAKDAVLKREAAADAQAKADAVRRIAEAAQRAADTVAADLVREQQTRAAGDEANAREITAAKARLGTAESNIGELRQTTARQGQALAEAQNSLTARIDGTAAELYARDNLLAADIWEAGNIDGTGADVDGYPHFWRIRSDAAIAVNGGKHYALALAGGEYSLQWSWYGADSRLIRADWVTDIRTDSRQAPAGAQTLRLSVRNRAARNYQIADAKVHLRHNHAADTAAVSAELTEYKRTQAATDAAQTDELRAAKSQIGQQTAQISRLESTKADQSSVSAQLQTTLQSAARDAQSKADAAQQAAERTATTKAAEAQAAAERTAQLKADAAKAAAIADAAAKVSTAQQAAAADAQRKADAARTAAASAAETADRNVLQQAAREAQAKADAAKRAAETAASADATAKANAAKAQAKADAAADASSKADAAKNAAIAEAQRLNTAANARINELQNTVANNREAAATQISSLTAKLGADTNLINPATTQAGHYINESNGNVLNWASHVLTDFVPVSAGQTYTFTSAVAAHNLRYAWYNAQREFVSGRFLEGEYTHQTLIAPADAAFVRISGGTNRNTGTFALRLDPTAAAVEAERTARVEADNAQTAEITAAKSQIGNNTAAIDGIRSTKADKTEVAALARTSLASEWTAAAQMAAQTAKTQAVQAAASDAQTKASAAQRAAEQAAERLATAKANAAQAAAVAAASGDAQRKVDAAKAAVIADAAAKDEAVKRAAAADAQQKADTAKQAAIAEAQRLNTVTNARVNTLEQTVSSQNSATASRFATVEASVQTAKNEAINAYKIQDTRDDNQAPSWYRTHYGKRTVEEFKKASAIGLTDSGGTFVHLQTSVKWYDATGGGVHQSAVGDNGKRFARYSVGDNWSAWSEAETVAGAQAKIDSERTARVAADEAQTRELAAAKSRLGAAESGISELRQTVTRENSATASRLDSLTAKLGADTNLINPATTQAGHYISESNGNVLNWASHVLTDFVPVSAGQTYTFTSAVPANNLRWAWYNAQREFVSGRLISGDSIHQTLVAPTGAAFVRLSGGTERNTHAFALRLDPTAAAVEAERTARVAADNALTQQLDTAKSQIGQQTAQISRLESTKADQSSVSAQLQTTLQAAARDAQSKADAAKTAAERTAQAKAAEAQAAAERAAQLKADAAKAAALASASSDAQRKADAARACHHLIFAYNLKS</sequence>
<reference evidence="4 5" key="1">
    <citation type="submission" date="2018-11" db="EMBL/GenBank/DDBJ databases">
        <title>Genomes From Bacteria Associated with the Canine Oral Cavity: a Test Case for Automated Genome-Based Taxonomic Assignment.</title>
        <authorList>
            <person name="Coil D.A."/>
            <person name="Jospin G."/>
            <person name="Darling A.E."/>
            <person name="Wallis C."/>
            <person name="Davis I.J."/>
            <person name="Harris S."/>
            <person name="Eisen J.A."/>
            <person name="Holcombe L.J."/>
            <person name="O'Flynn C."/>
        </authorList>
    </citation>
    <scope>NUCLEOTIDE SEQUENCE [LARGE SCALE GENOMIC DNA]</scope>
    <source>
        <strain evidence="4 5">COT-280</strain>
    </source>
</reference>
<feature type="coiled-coil region" evidence="1">
    <location>
        <begin position="1355"/>
        <end position="1382"/>
    </location>
</feature>
<dbReference type="Gene3D" id="2.60.40.10">
    <property type="entry name" value="Immunoglobulins"/>
    <property type="match status" value="1"/>
</dbReference>
<dbReference type="InterPro" id="IPR032876">
    <property type="entry name" value="J_dom"/>
</dbReference>
<dbReference type="EMBL" id="RQYC01000006">
    <property type="protein sequence ID" value="RRD90441.1"/>
    <property type="molecule type" value="Genomic_DNA"/>
</dbReference>
<protein>
    <submittedName>
        <fullName evidence="4">Host specificity protein J</fullName>
    </submittedName>
</protein>
<evidence type="ECO:0000313" key="4">
    <source>
        <dbReference type="EMBL" id="RRD90441.1"/>
    </source>
</evidence>
<dbReference type="InterPro" id="IPR013783">
    <property type="entry name" value="Ig-like_fold"/>
</dbReference>
<dbReference type="Pfam" id="PF13550">
    <property type="entry name" value="Phage-tail_3"/>
    <property type="match status" value="1"/>
</dbReference>
<feature type="coiled-coil region" evidence="1">
    <location>
        <begin position="2062"/>
        <end position="2096"/>
    </location>
</feature>
<feature type="coiled-coil region" evidence="1">
    <location>
        <begin position="1264"/>
        <end position="1303"/>
    </location>
</feature>
<evidence type="ECO:0000256" key="1">
    <source>
        <dbReference type="SAM" id="Coils"/>
    </source>
</evidence>
<feature type="coiled-coil region" evidence="1">
    <location>
        <begin position="1771"/>
        <end position="1798"/>
    </location>
</feature>
<evidence type="ECO:0000259" key="3">
    <source>
        <dbReference type="Pfam" id="PF24801"/>
    </source>
</evidence>
<dbReference type="OrthoDB" id="109844at2"/>
<evidence type="ECO:0000259" key="2">
    <source>
        <dbReference type="Pfam" id="PF13550"/>
    </source>
</evidence>
<accession>A0A3P2A4S0</accession>
<feature type="domain" description="Tip attachment protein J HDII-ins2" evidence="3">
    <location>
        <begin position="89"/>
        <end position="212"/>
    </location>
</feature>
<dbReference type="PANTHER" id="PTHR36251">
    <property type="entry name" value="FELS-1 PROPHAGE HOST SPECIFICITY PROTEIN-RELATED"/>
    <property type="match status" value="1"/>
</dbReference>
<gene>
    <name evidence="4" type="ORF">EII21_05865</name>
</gene>
<keyword evidence="5" id="KW-1185">Reference proteome</keyword>
<dbReference type="InterPro" id="IPR053171">
    <property type="entry name" value="Viral_Tip_Attach_Protein"/>
</dbReference>
<feature type="domain" description="Tip attachment protein J" evidence="2">
    <location>
        <begin position="337"/>
        <end position="500"/>
    </location>
</feature>
<feature type="coiled-coil region" evidence="1">
    <location>
        <begin position="835"/>
        <end position="873"/>
    </location>
</feature>
<feature type="coiled-coil region" evidence="1">
    <location>
        <begin position="1831"/>
        <end position="1858"/>
    </location>
</feature>
<proteinExistence type="predicted"/>
<name>A0A3P2A4S0_9NEIS</name>
<comment type="caution">
    <text evidence="4">The sequence shown here is derived from an EMBL/GenBank/DDBJ whole genome shotgun (WGS) entry which is preliminary data.</text>
</comment>
<dbReference type="PANTHER" id="PTHR36251:SF2">
    <property type="entry name" value="GIFSY-2 PROPHAGE HOST SPECIFICITY PROTEIN J, PHAGE LAMBDA"/>
    <property type="match status" value="1"/>
</dbReference>
<evidence type="ECO:0000313" key="5">
    <source>
        <dbReference type="Proteomes" id="UP000269923"/>
    </source>
</evidence>
<dbReference type="RefSeq" id="WP_124794684.1">
    <property type="nucleotide sequence ID" value="NZ_RQYC01000006.1"/>
</dbReference>